<feature type="transmembrane region" description="Helical" evidence="2">
    <location>
        <begin position="407"/>
        <end position="429"/>
    </location>
</feature>
<dbReference type="Gene3D" id="3.40.50.12780">
    <property type="entry name" value="N-terminal domain of ligase-like"/>
    <property type="match status" value="1"/>
</dbReference>
<keyword evidence="2" id="KW-1133">Transmembrane helix</keyword>
<dbReference type="SUPFAM" id="SSF56801">
    <property type="entry name" value="Acetyl-CoA synthetase-like"/>
    <property type="match status" value="1"/>
</dbReference>
<reference evidence="5" key="1">
    <citation type="journal article" date="2013" name="J. Plant Res.">
        <title>Effect of fungi and light on seed germination of three Opuntia species from semiarid lands of central Mexico.</title>
        <authorList>
            <person name="Delgado-Sanchez P."/>
            <person name="Jimenez-Bremont J.F."/>
            <person name="Guerrero-Gonzalez Mde L."/>
            <person name="Flores J."/>
        </authorList>
    </citation>
    <scope>NUCLEOTIDE SEQUENCE</scope>
    <source>
        <tissue evidence="5">Cladode</tissue>
    </source>
</reference>
<evidence type="ECO:0000256" key="1">
    <source>
        <dbReference type="ARBA" id="ARBA00006432"/>
    </source>
</evidence>
<evidence type="ECO:0000256" key="2">
    <source>
        <dbReference type="SAM" id="Phobius"/>
    </source>
</evidence>
<accession>A0A7C8ZV40</accession>
<reference evidence="5" key="2">
    <citation type="submission" date="2020-07" db="EMBL/GenBank/DDBJ databases">
        <authorList>
            <person name="Vera ALvarez R."/>
            <person name="Arias-Moreno D.M."/>
            <person name="Jimenez-Jacinto V."/>
            <person name="Jimenez-Bremont J.F."/>
            <person name="Swaminathan K."/>
            <person name="Moose S.P."/>
            <person name="Guerrero-Gonzalez M.L."/>
            <person name="Marino-Ramirez L."/>
            <person name="Landsman D."/>
            <person name="Rodriguez-Kessler M."/>
            <person name="Delgado-Sanchez P."/>
        </authorList>
    </citation>
    <scope>NUCLEOTIDE SEQUENCE</scope>
    <source>
        <tissue evidence="5">Cladode</tissue>
    </source>
</reference>
<sequence length="728" mass="80815">MVGNKSINELTMEDLIEAGLNLEEAKTLFKAVSDIVGLCGGHPPEVWREVVARRLLRPDHPYSLHQLIYYSIYSAWDSTLRGPPLYWFPSPYESRHTNLGRIMETHGPRLLGKPYKDPISSFSLFQKFSAHNPEIYWALVLKELSVWFRETPRCILDDTDKSKPGGTWFPGSVLNISECCLLPSSHPRKMDNSLAVLWRDEGCDDFPVNQLTLQQLREQVMMVANALDSTFSKGDVIAIDMPMTLTAVVIYLAVILSGRVVVTIADSFATREIATRLRVSKAKVIFTQDFIVRGGRRFPLYSRVAEAAPEIAVVLPAAGNSAKIPLRTQDISWEDFLGRSSQLTRPQCYSPVHQPGDSIVHVLFSSGTTGDPKAIPWTQFSPMRAAADTWAHMDIQAGDIVCWPTSLGWMMGPLLVFTCFLCGATLALYHGSPLGRGFGKFVQDAKVTVLGTVPSLVKTWRSTSCMNGLDWTKLRLFSSTGETSNVDDDLWLSSRSYYKPIIECCGGTELAGGYAHGSMLQPQAFGTFSTPTMSTGFVILDEHGNPYPEDQECEGEIALFPLHMGATDRLLNADHEAIYFRGMPEYKGMRLRRHGDIIKRSVGGYFIVQGRADDTMNLGGIKTSSVEIERVCNQADESILETAAVSASGTQGGPEMLVVFVVLKVGFTGDPEKLRMQFSKAIQTNLNPLFKVSLVKVVPQLPRNASNKVLRRVLRDQIKKELSARSRM</sequence>
<feature type="domain" description="Acetyl-coenzyme A synthetase N-terminal" evidence="4">
    <location>
        <begin position="127"/>
        <end position="180"/>
    </location>
</feature>
<dbReference type="InterPro" id="IPR045851">
    <property type="entry name" value="AMP-bd_C_sf"/>
</dbReference>
<dbReference type="AlphaFoldDB" id="A0A7C8ZV40"/>
<dbReference type="InterPro" id="IPR020845">
    <property type="entry name" value="AMP-binding_CS"/>
</dbReference>
<comment type="similarity">
    <text evidence="1">Belongs to the ATP-dependent AMP-binding enzyme family.</text>
</comment>
<keyword evidence="2" id="KW-0812">Transmembrane</keyword>
<name>A0A7C8ZV40_OPUST</name>
<dbReference type="InterPro" id="IPR042099">
    <property type="entry name" value="ANL_N_sf"/>
</dbReference>
<organism evidence="5">
    <name type="scientific">Opuntia streptacantha</name>
    <name type="common">Prickly pear cactus</name>
    <name type="synonym">Opuntia cardona</name>
    <dbReference type="NCBI Taxonomy" id="393608"/>
    <lineage>
        <taxon>Eukaryota</taxon>
        <taxon>Viridiplantae</taxon>
        <taxon>Streptophyta</taxon>
        <taxon>Embryophyta</taxon>
        <taxon>Tracheophyta</taxon>
        <taxon>Spermatophyta</taxon>
        <taxon>Magnoliopsida</taxon>
        <taxon>eudicotyledons</taxon>
        <taxon>Gunneridae</taxon>
        <taxon>Pentapetalae</taxon>
        <taxon>Caryophyllales</taxon>
        <taxon>Cactineae</taxon>
        <taxon>Cactaceae</taxon>
        <taxon>Opuntioideae</taxon>
        <taxon>Opuntia</taxon>
    </lineage>
</organism>
<keyword evidence="2" id="KW-0472">Membrane</keyword>
<feature type="domain" description="AMP-dependent synthetase/ligase" evidence="3">
    <location>
        <begin position="208"/>
        <end position="557"/>
    </location>
</feature>
<dbReference type="Gene3D" id="3.30.300.30">
    <property type="match status" value="1"/>
</dbReference>
<dbReference type="EMBL" id="GISG01174770">
    <property type="protein sequence ID" value="MBA4652478.1"/>
    <property type="molecule type" value="Transcribed_RNA"/>
</dbReference>
<proteinExistence type="inferred from homology"/>
<protein>
    <submittedName>
        <fullName evidence="5">Uncharacterized protein</fullName>
    </submittedName>
</protein>
<evidence type="ECO:0000259" key="3">
    <source>
        <dbReference type="Pfam" id="PF00501"/>
    </source>
</evidence>
<dbReference type="Pfam" id="PF16177">
    <property type="entry name" value="ACAS_N"/>
    <property type="match status" value="1"/>
</dbReference>
<evidence type="ECO:0000313" key="5">
    <source>
        <dbReference type="EMBL" id="MBA4652478.1"/>
    </source>
</evidence>
<dbReference type="Pfam" id="PF00501">
    <property type="entry name" value="AMP-binding"/>
    <property type="match status" value="1"/>
</dbReference>
<dbReference type="PROSITE" id="PS00455">
    <property type="entry name" value="AMP_BINDING"/>
    <property type="match status" value="1"/>
</dbReference>
<evidence type="ECO:0000259" key="4">
    <source>
        <dbReference type="Pfam" id="PF16177"/>
    </source>
</evidence>
<dbReference type="PANTHER" id="PTHR44378:SF1">
    <property type="entry name" value="ACYL-ACTIVATING ENZYME 18, PEROXISOMAL-RELATED"/>
    <property type="match status" value="1"/>
</dbReference>
<dbReference type="InterPro" id="IPR032387">
    <property type="entry name" value="ACAS_N"/>
</dbReference>
<dbReference type="PANTHER" id="PTHR44378">
    <property type="entry name" value="ACYL-ACTIVATING ENZYME 17, PEROXISOMAL-RELATED"/>
    <property type="match status" value="1"/>
</dbReference>
<dbReference type="InterPro" id="IPR000873">
    <property type="entry name" value="AMP-dep_synth/lig_dom"/>
</dbReference>